<feature type="compositionally biased region" description="Basic and acidic residues" evidence="1">
    <location>
        <begin position="369"/>
        <end position="378"/>
    </location>
</feature>
<organism evidence="2 3">
    <name type="scientific">Ephemerocybe angulata</name>
    <dbReference type="NCBI Taxonomy" id="980116"/>
    <lineage>
        <taxon>Eukaryota</taxon>
        <taxon>Fungi</taxon>
        <taxon>Dikarya</taxon>
        <taxon>Basidiomycota</taxon>
        <taxon>Agaricomycotina</taxon>
        <taxon>Agaricomycetes</taxon>
        <taxon>Agaricomycetidae</taxon>
        <taxon>Agaricales</taxon>
        <taxon>Agaricineae</taxon>
        <taxon>Psathyrellaceae</taxon>
        <taxon>Ephemerocybe</taxon>
    </lineage>
</organism>
<gene>
    <name evidence="2" type="ORF">DFP72DRAFT_1076554</name>
</gene>
<comment type="caution">
    <text evidence="2">The sequence shown here is derived from an EMBL/GenBank/DDBJ whole genome shotgun (WGS) entry which is preliminary data.</text>
</comment>
<keyword evidence="3" id="KW-1185">Reference proteome</keyword>
<sequence>MPRPSDFHIEATKLALEKAEKEIESLRRMQSSLPSWDIFSARNTNNELEKKIRRYKAYASEPAKKTAGRDAAFRNHHQSTSSWASTPPPSMSSVPNNLNPGLVSQGPQAPSSSAAPPMASTDSPSPFHPGSPTASGGFQERMTEANVEVKTISGSSPHRPVFSAEGGASTVIPHWQSASPPTPYADFQAEMATTSGEVFGKAWSARADLERPGAPKATSRHRSAVGGKAGAATEGFSNRVAPISYTPALQQTPPGHAVVGSEPAQRSTSRSQQESRHWNHQANHNIGVINVHPGAFVAVQGGEVAPQNLQYSVSVVPQPIPSNPLTLAPHEVQQPFSPTLPSQEPYFRQPPPRNQSLPSVLDVEPSTSLHDESTDDGKLSALDVEPNTSWEDEGTEDNEEKSFAKLREWVSRLGPPRAIYWMSKATDAQEAAMQRLVGEFHREHDPSCWLFVQRGCDSTAISRFINELADDMARCVPTFRTKSRHDGGADWQAEARRLLIEPWSNVAESERKTPLLVVSNLHNCDENAVDRVLGFLRLCLPQLPAYVLVLASVKRQKLFDLGDKLALLAEACRLELDDSAQPR</sequence>
<dbReference type="Proteomes" id="UP000521943">
    <property type="component" value="Unassembled WGS sequence"/>
</dbReference>
<feature type="region of interest" description="Disordered" evidence="1">
    <location>
        <begin position="325"/>
        <end position="401"/>
    </location>
</feature>
<name>A0A8H6LW71_9AGAR</name>
<feature type="region of interest" description="Disordered" evidence="1">
    <location>
        <begin position="210"/>
        <end position="233"/>
    </location>
</feature>
<feature type="region of interest" description="Disordered" evidence="1">
    <location>
        <begin position="58"/>
        <end position="138"/>
    </location>
</feature>
<evidence type="ECO:0000256" key="1">
    <source>
        <dbReference type="SAM" id="MobiDB-lite"/>
    </source>
</evidence>
<dbReference type="EMBL" id="JACGCI010000095">
    <property type="protein sequence ID" value="KAF6746148.1"/>
    <property type="molecule type" value="Genomic_DNA"/>
</dbReference>
<accession>A0A8H6LW71</accession>
<feature type="region of interest" description="Disordered" evidence="1">
    <location>
        <begin position="246"/>
        <end position="278"/>
    </location>
</feature>
<proteinExistence type="predicted"/>
<feature type="compositionally biased region" description="Basic and acidic residues" evidence="1">
    <location>
        <begin position="62"/>
        <end position="73"/>
    </location>
</feature>
<feature type="compositionally biased region" description="Low complexity" evidence="1">
    <location>
        <begin position="107"/>
        <end position="125"/>
    </location>
</feature>
<dbReference type="AlphaFoldDB" id="A0A8H6LW71"/>
<evidence type="ECO:0000313" key="3">
    <source>
        <dbReference type="Proteomes" id="UP000521943"/>
    </source>
</evidence>
<reference evidence="2 3" key="1">
    <citation type="submission" date="2020-07" db="EMBL/GenBank/DDBJ databases">
        <title>Comparative genomics of pyrophilous fungi reveals a link between fire events and developmental genes.</title>
        <authorList>
            <consortium name="DOE Joint Genome Institute"/>
            <person name="Steindorff A.S."/>
            <person name="Carver A."/>
            <person name="Calhoun S."/>
            <person name="Stillman K."/>
            <person name="Liu H."/>
            <person name="Lipzen A."/>
            <person name="Pangilinan J."/>
            <person name="Labutti K."/>
            <person name="Bruns T.D."/>
            <person name="Grigoriev I.V."/>
        </authorList>
    </citation>
    <scope>NUCLEOTIDE SEQUENCE [LARGE SCALE GENOMIC DNA]</scope>
    <source>
        <strain evidence="2 3">CBS 144469</strain>
    </source>
</reference>
<evidence type="ECO:0000313" key="2">
    <source>
        <dbReference type="EMBL" id="KAF6746148.1"/>
    </source>
</evidence>
<protein>
    <submittedName>
        <fullName evidence="2">Uncharacterized protein</fullName>
    </submittedName>
</protein>
<feature type="compositionally biased region" description="Acidic residues" evidence="1">
    <location>
        <begin position="390"/>
        <end position="399"/>
    </location>
</feature>